<evidence type="ECO:0000313" key="1">
    <source>
        <dbReference type="EMBL" id="WVY99230.1"/>
    </source>
</evidence>
<accession>A0AAQ3MY10</accession>
<reference evidence="1 2" key="1">
    <citation type="journal article" date="2023" name="Life. Sci Alliance">
        <title>Evolutionary insights into 3D genome organization and epigenetic landscape of Vigna mungo.</title>
        <authorList>
            <person name="Junaid A."/>
            <person name="Singh B."/>
            <person name="Bhatia S."/>
        </authorList>
    </citation>
    <scope>NUCLEOTIDE SEQUENCE [LARGE SCALE GENOMIC DNA]</scope>
    <source>
        <strain evidence="1">Urdbean</strain>
    </source>
</reference>
<name>A0AAQ3MY10_VIGMU</name>
<proteinExistence type="predicted"/>
<dbReference type="Proteomes" id="UP001374535">
    <property type="component" value="Chromosome 9"/>
</dbReference>
<organism evidence="1 2">
    <name type="scientific">Vigna mungo</name>
    <name type="common">Black gram</name>
    <name type="synonym">Phaseolus mungo</name>
    <dbReference type="NCBI Taxonomy" id="3915"/>
    <lineage>
        <taxon>Eukaryota</taxon>
        <taxon>Viridiplantae</taxon>
        <taxon>Streptophyta</taxon>
        <taxon>Embryophyta</taxon>
        <taxon>Tracheophyta</taxon>
        <taxon>Spermatophyta</taxon>
        <taxon>Magnoliopsida</taxon>
        <taxon>eudicotyledons</taxon>
        <taxon>Gunneridae</taxon>
        <taxon>Pentapetalae</taxon>
        <taxon>rosids</taxon>
        <taxon>fabids</taxon>
        <taxon>Fabales</taxon>
        <taxon>Fabaceae</taxon>
        <taxon>Papilionoideae</taxon>
        <taxon>50 kb inversion clade</taxon>
        <taxon>NPAAA clade</taxon>
        <taxon>indigoferoid/millettioid clade</taxon>
        <taxon>Phaseoleae</taxon>
        <taxon>Vigna</taxon>
    </lineage>
</organism>
<dbReference type="AlphaFoldDB" id="A0AAQ3MY10"/>
<dbReference type="EMBL" id="CP144692">
    <property type="protein sequence ID" value="WVY99230.1"/>
    <property type="molecule type" value="Genomic_DNA"/>
</dbReference>
<keyword evidence="2" id="KW-1185">Reference proteome</keyword>
<sequence length="122" mass="14262">MSVELALPKSTEISYKNTFGHKAYSVVSSCGLFTLLLQGMSTRARLRFNVSHIYHNIMGLTKPYKECRDVYKLNYAYKNRTILTTFVYKDNSYTPTVCRLKYVNHHIESVMQRQIQQLQVEV</sequence>
<protein>
    <submittedName>
        <fullName evidence="1">Uncharacterized protein</fullName>
    </submittedName>
</protein>
<gene>
    <name evidence="1" type="ORF">V8G54_031381</name>
</gene>
<evidence type="ECO:0000313" key="2">
    <source>
        <dbReference type="Proteomes" id="UP001374535"/>
    </source>
</evidence>